<evidence type="ECO:0000313" key="3">
    <source>
        <dbReference type="Proteomes" id="UP000789901"/>
    </source>
</evidence>
<sequence>MSTTTPPAITASVSGEVNRIRRLLAWYRAHNPNLGSVPANWNIGDAVPGGVVTAQTVLAEQRPIWVRIYKNLNITTPDANDNKVKSSMLFATMETVSKEIMAIGVIAPTMASKNDENIQGFSFESDTIPKDEENVVQRDDPDYLVQNFQNIQIESSPEISENEEEKTPNKRAKTFNVEQNDIKDNENVALLKMFSEQMKTNSDKRL</sequence>
<reference evidence="2 3" key="1">
    <citation type="submission" date="2021-06" db="EMBL/GenBank/DDBJ databases">
        <authorList>
            <person name="Kallberg Y."/>
            <person name="Tangrot J."/>
            <person name="Rosling A."/>
        </authorList>
    </citation>
    <scope>NUCLEOTIDE SEQUENCE [LARGE SCALE GENOMIC DNA]</scope>
    <source>
        <strain evidence="2 3">120-4 pot B 10/14</strain>
    </source>
</reference>
<organism evidence="2 3">
    <name type="scientific">Gigaspora margarita</name>
    <dbReference type="NCBI Taxonomy" id="4874"/>
    <lineage>
        <taxon>Eukaryota</taxon>
        <taxon>Fungi</taxon>
        <taxon>Fungi incertae sedis</taxon>
        <taxon>Mucoromycota</taxon>
        <taxon>Glomeromycotina</taxon>
        <taxon>Glomeromycetes</taxon>
        <taxon>Diversisporales</taxon>
        <taxon>Gigasporaceae</taxon>
        <taxon>Gigaspora</taxon>
    </lineage>
</organism>
<accession>A0ABM8VZ05</accession>
<evidence type="ECO:0000313" key="2">
    <source>
        <dbReference type="EMBL" id="CAG8482544.1"/>
    </source>
</evidence>
<gene>
    <name evidence="2" type="ORF">GMARGA_LOCUS1314</name>
</gene>
<dbReference type="Proteomes" id="UP000789901">
    <property type="component" value="Unassembled WGS sequence"/>
</dbReference>
<dbReference type="EMBL" id="CAJVQB010000335">
    <property type="protein sequence ID" value="CAG8482544.1"/>
    <property type="molecule type" value="Genomic_DNA"/>
</dbReference>
<comment type="caution">
    <text evidence="2">The sequence shown here is derived from an EMBL/GenBank/DDBJ whole genome shotgun (WGS) entry which is preliminary data.</text>
</comment>
<protein>
    <submittedName>
        <fullName evidence="2">9143_t:CDS:1</fullName>
    </submittedName>
</protein>
<feature type="region of interest" description="Disordered" evidence="1">
    <location>
        <begin position="156"/>
        <end position="177"/>
    </location>
</feature>
<keyword evidence="3" id="KW-1185">Reference proteome</keyword>
<evidence type="ECO:0000256" key="1">
    <source>
        <dbReference type="SAM" id="MobiDB-lite"/>
    </source>
</evidence>
<name>A0ABM8VZ05_GIGMA</name>
<proteinExistence type="predicted"/>